<dbReference type="GO" id="GO:0003677">
    <property type="term" value="F:DNA binding"/>
    <property type="evidence" value="ECO:0007669"/>
    <property type="project" value="InterPro"/>
</dbReference>
<accession>N1JJ59</accession>
<evidence type="ECO:0000259" key="1">
    <source>
        <dbReference type="Pfam" id="PF21180"/>
    </source>
</evidence>
<reference evidence="2 3" key="1">
    <citation type="journal article" date="2010" name="Science">
        <title>Genome expansion and gene loss in powdery mildew fungi reveal tradeoffs in extreme parasitism.</title>
        <authorList>
            <person name="Spanu P.D."/>
            <person name="Abbott J.C."/>
            <person name="Amselem J."/>
            <person name="Burgis T.A."/>
            <person name="Soanes D.M."/>
            <person name="Stueber K."/>
            <person name="Ver Loren van Themaat E."/>
            <person name="Brown J.K.M."/>
            <person name="Butcher S.A."/>
            <person name="Gurr S.J."/>
            <person name="Lebrun M.-H."/>
            <person name="Ridout C.J."/>
            <person name="Schulze-Lefert P."/>
            <person name="Talbot N.J."/>
            <person name="Ahmadinejad N."/>
            <person name="Ametz C."/>
            <person name="Barton G.R."/>
            <person name="Benjdia M."/>
            <person name="Bidzinski P."/>
            <person name="Bindschedler L.V."/>
            <person name="Both M."/>
            <person name="Brewer M.T."/>
            <person name="Cadle-Davidson L."/>
            <person name="Cadle-Davidson M.M."/>
            <person name="Collemare J."/>
            <person name="Cramer R."/>
            <person name="Frenkel O."/>
            <person name="Godfrey D."/>
            <person name="Harriman J."/>
            <person name="Hoede C."/>
            <person name="King B.C."/>
            <person name="Klages S."/>
            <person name="Kleemann J."/>
            <person name="Knoll D."/>
            <person name="Koti P.S."/>
            <person name="Kreplak J."/>
            <person name="Lopez-Ruiz F.J."/>
            <person name="Lu X."/>
            <person name="Maekawa T."/>
            <person name="Mahanil S."/>
            <person name="Micali C."/>
            <person name="Milgroom M.G."/>
            <person name="Montana G."/>
            <person name="Noir S."/>
            <person name="O'Connell R.J."/>
            <person name="Oberhaensli S."/>
            <person name="Parlange F."/>
            <person name="Pedersen C."/>
            <person name="Quesneville H."/>
            <person name="Reinhardt R."/>
            <person name="Rott M."/>
            <person name="Sacristan S."/>
            <person name="Schmidt S.M."/>
            <person name="Schoen M."/>
            <person name="Skamnioti P."/>
            <person name="Sommer H."/>
            <person name="Stephens A."/>
            <person name="Takahara H."/>
            <person name="Thordal-Christensen H."/>
            <person name="Vigouroux M."/>
            <person name="Wessling R."/>
            <person name="Wicker T."/>
            <person name="Panstruga R."/>
        </authorList>
    </citation>
    <scope>NUCLEOTIDE SEQUENCE [LARGE SCALE GENOMIC DNA]</scope>
    <source>
        <strain evidence="2">DH14</strain>
    </source>
</reference>
<dbReference type="InterPro" id="IPR002815">
    <property type="entry name" value="Spo11/TopoVI_A"/>
</dbReference>
<evidence type="ECO:0000313" key="2">
    <source>
        <dbReference type="EMBL" id="CCU83203.1"/>
    </source>
</evidence>
<dbReference type="PANTHER" id="PTHR10848">
    <property type="entry name" value="MEIOTIC RECOMBINATION PROTEIN SPO11"/>
    <property type="match status" value="1"/>
</dbReference>
<dbReference type="GO" id="GO:0000228">
    <property type="term" value="C:nuclear chromosome"/>
    <property type="evidence" value="ECO:0007669"/>
    <property type="project" value="TreeGrafter"/>
</dbReference>
<dbReference type="STRING" id="546991.N1JJ59"/>
<dbReference type="GO" id="GO:0003918">
    <property type="term" value="F:DNA topoisomerase type II (double strand cut, ATP-hydrolyzing) activity"/>
    <property type="evidence" value="ECO:0007669"/>
    <property type="project" value="InterPro"/>
</dbReference>
<sequence>MDFDPDGIAILAVYKFNSANLSHEPHIAVPSIKWLGIQSCDILPCPINSQSFMSLSTRDRKFATNFMQKHFHTGTLTLNWKNELQIMLMLNIKAEIQILGGASVLSRWLDVGQSDSWLPEVATANTIPFYTSRVVQIANLNICARMRVLIDFNHKSVEFSKFSLTSSLIFESCEDRTKSNRLDI</sequence>
<dbReference type="Proteomes" id="UP000015441">
    <property type="component" value="Unassembled WGS sequence"/>
</dbReference>
<evidence type="ECO:0000313" key="3">
    <source>
        <dbReference type="Proteomes" id="UP000015441"/>
    </source>
</evidence>
<feature type="domain" description="Topoisomerase 6 subunit A/Spo11 TOPRIM" evidence="1">
    <location>
        <begin position="1"/>
        <end position="100"/>
    </location>
</feature>
<dbReference type="HOGENOM" id="CLU_1467918_0_0_1"/>
<protein>
    <submittedName>
        <fullName evidence="2">Meiosis-specific topoisomerase Spo11</fullName>
    </submittedName>
</protein>
<dbReference type="GO" id="GO:0000706">
    <property type="term" value="P:meiotic DNA double-strand break processing"/>
    <property type="evidence" value="ECO:0007669"/>
    <property type="project" value="TreeGrafter"/>
</dbReference>
<dbReference type="eggNOG" id="KOG2795">
    <property type="taxonomic scope" value="Eukaryota"/>
</dbReference>
<organism evidence="2 3">
    <name type="scientific">Blumeria graminis f. sp. hordei (strain DH14)</name>
    <name type="common">Barley powdery mildew</name>
    <name type="synonym">Oidium monilioides f. sp. hordei</name>
    <dbReference type="NCBI Taxonomy" id="546991"/>
    <lineage>
        <taxon>Eukaryota</taxon>
        <taxon>Fungi</taxon>
        <taxon>Dikarya</taxon>
        <taxon>Ascomycota</taxon>
        <taxon>Pezizomycotina</taxon>
        <taxon>Leotiomycetes</taxon>
        <taxon>Erysiphales</taxon>
        <taxon>Erysiphaceae</taxon>
        <taxon>Blumeria</taxon>
        <taxon>Blumeria hordei</taxon>
    </lineage>
</organism>
<comment type="caution">
    <text evidence="2">The sequence shown here is derived from an EMBL/GenBank/DDBJ whole genome shotgun (WGS) entry which is preliminary data.</text>
</comment>
<name>N1JJ59_BLUG1</name>
<dbReference type="InterPro" id="IPR034136">
    <property type="entry name" value="TOPRIM_Topo6A/Spo11"/>
</dbReference>
<dbReference type="EMBL" id="CAUH01007974">
    <property type="protein sequence ID" value="CCU83203.1"/>
    <property type="molecule type" value="Genomic_DNA"/>
</dbReference>
<dbReference type="InParanoid" id="N1JJ59"/>
<dbReference type="GO" id="GO:0042138">
    <property type="term" value="P:meiotic DNA double-strand break formation"/>
    <property type="evidence" value="ECO:0007669"/>
    <property type="project" value="TreeGrafter"/>
</dbReference>
<keyword evidence="2" id="KW-0413">Isomerase</keyword>
<dbReference type="SUPFAM" id="SSF56726">
    <property type="entry name" value="DNA topoisomerase IV, alpha subunit"/>
    <property type="match status" value="1"/>
</dbReference>
<dbReference type="Gene3D" id="3.40.1360.10">
    <property type="match status" value="1"/>
</dbReference>
<keyword evidence="3" id="KW-1185">Reference proteome</keyword>
<gene>
    <name evidence="2" type="ORF">BGHDH14_bghG007974000001001</name>
</gene>
<dbReference type="PANTHER" id="PTHR10848:SF0">
    <property type="entry name" value="MEIOTIC RECOMBINATION PROTEIN SPO11"/>
    <property type="match status" value="1"/>
</dbReference>
<dbReference type="AlphaFoldDB" id="N1JJ59"/>
<dbReference type="OrthoDB" id="5377392at2759"/>
<proteinExistence type="predicted"/>
<dbReference type="InterPro" id="IPR036078">
    <property type="entry name" value="Spo11/TopoVI_A_sf"/>
</dbReference>
<dbReference type="GO" id="GO:0007131">
    <property type="term" value="P:reciprocal meiotic recombination"/>
    <property type="evidence" value="ECO:0007669"/>
    <property type="project" value="TreeGrafter"/>
</dbReference>
<dbReference type="Pfam" id="PF21180">
    <property type="entry name" value="TOP6A-Spo11_Toprim"/>
    <property type="match status" value="1"/>
</dbReference>